<reference evidence="9 10" key="1">
    <citation type="journal article" date="2018" name="Gigascience">
        <title>Genomes of trombidid mites reveal novel predicted allergens and laterally-transferred genes associated with secondary metabolism.</title>
        <authorList>
            <person name="Dong X."/>
            <person name="Chaisiri K."/>
            <person name="Xia D."/>
            <person name="Armstrong S.D."/>
            <person name="Fang Y."/>
            <person name="Donnelly M.J."/>
            <person name="Kadowaki T."/>
            <person name="McGarry J.W."/>
            <person name="Darby A.C."/>
            <person name="Makepeace B.L."/>
        </authorList>
    </citation>
    <scope>NUCLEOTIDE SEQUENCE [LARGE SCALE GENOMIC DNA]</scope>
    <source>
        <strain evidence="9">UoL-WK</strain>
    </source>
</reference>
<dbReference type="PANTHER" id="PTHR43918">
    <property type="entry name" value="ACETYLCHOLINESTERASE"/>
    <property type="match status" value="1"/>
</dbReference>
<keyword evidence="4" id="KW-1015">Disulfide bond</keyword>
<evidence type="ECO:0000256" key="3">
    <source>
        <dbReference type="ARBA" id="ARBA00022801"/>
    </source>
</evidence>
<dbReference type="GO" id="GO:0003990">
    <property type="term" value="F:acetylcholinesterase activity"/>
    <property type="evidence" value="ECO:0007669"/>
    <property type="project" value="UniProtKB-EC"/>
</dbReference>
<evidence type="ECO:0000313" key="9">
    <source>
        <dbReference type="EMBL" id="RWS04203.1"/>
    </source>
</evidence>
<evidence type="ECO:0000256" key="7">
    <source>
        <dbReference type="ARBA" id="ARBA00048484"/>
    </source>
</evidence>
<dbReference type="SUPFAM" id="SSF53474">
    <property type="entry name" value="alpha/beta-Hydrolases"/>
    <property type="match status" value="2"/>
</dbReference>
<evidence type="ECO:0000259" key="8">
    <source>
        <dbReference type="Pfam" id="PF00135"/>
    </source>
</evidence>
<proteinExistence type="inferred from homology"/>
<gene>
    <name evidence="9" type="ORF">B4U79_11979</name>
</gene>
<dbReference type="OrthoDB" id="9000293at2759"/>
<evidence type="ECO:0000256" key="1">
    <source>
        <dbReference type="ARBA" id="ARBA00005964"/>
    </source>
</evidence>
<keyword evidence="3" id="KW-0378">Hydrolase</keyword>
<comment type="catalytic activity">
    <reaction evidence="7">
        <text>acetylcholine + H2O = choline + acetate + H(+)</text>
        <dbReference type="Rhea" id="RHEA:17561"/>
        <dbReference type="ChEBI" id="CHEBI:15354"/>
        <dbReference type="ChEBI" id="CHEBI:15355"/>
        <dbReference type="ChEBI" id="CHEBI:15377"/>
        <dbReference type="ChEBI" id="CHEBI:15378"/>
        <dbReference type="ChEBI" id="CHEBI:30089"/>
        <dbReference type="EC" id="3.1.1.7"/>
    </reaction>
</comment>
<comment type="caution">
    <text evidence="9">The sequence shown here is derived from an EMBL/GenBank/DDBJ whole genome shotgun (WGS) entry which is preliminary data.</text>
</comment>
<dbReference type="InterPro" id="IPR050654">
    <property type="entry name" value="AChE-related_enzymes"/>
</dbReference>
<keyword evidence="10" id="KW-1185">Reference proteome</keyword>
<protein>
    <submittedName>
        <fullName evidence="9">Acetylcholinesterase-like protein</fullName>
    </submittedName>
</protein>
<sequence>WVNVEDKIKNRDAIDKAVGDFAFSCHAIEIAYRYALSGQDVYSYYFTHRSSVSPWPQWMGVLHADEINFIFGEPLDPRFGYNAAEIELSKRMMRYWANFAKTGNPNMSKDGKMTSIYWPEHSRYEREYLTLAPNNSTVGKGPRSKQCAFWLKFLPKLIEETLKYCLVLVNGLSYYEEASDPLIVKTSKGLVRGITLTAATGKQVDTFLGIPYAKPPVREYRFRHPKPIDRWEGVFNATKLPNSCVQTLDEFFGDFRGSTMWNANTKLDEDCLKLNIWVPKPRPKDA</sequence>
<evidence type="ECO:0000256" key="6">
    <source>
        <dbReference type="ARBA" id="ARBA00037263"/>
    </source>
</evidence>
<dbReference type="InterPro" id="IPR029058">
    <property type="entry name" value="AB_hydrolase_fold"/>
</dbReference>
<evidence type="ECO:0000313" key="10">
    <source>
        <dbReference type="Proteomes" id="UP000285301"/>
    </source>
</evidence>
<dbReference type="AlphaFoldDB" id="A0A3S3RPV9"/>
<evidence type="ECO:0000256" key="2">
    <source>
        <dbReference type="ARBA" id="ARBA00022487"/>
    </source>
</evidence>
<feature type="non-terminal residue" evidence="9">
    <location>
        <position position="286"/>
    </location>
</feature>
<feature type="non-terminal residue" evidence="9">
    <location>
        <position position="1"/>
    </location>
</feature>
<evidence type="ECO:0000256" key="5">
    <source>
        <dbReference type="ARBA" id="ARBA00023180"/>
    </source>
</evidence>
<dbReference type="Pfam" id="PF00135">
    <property type="entry name" value="COesterase"/>
    <property type="match status" value="2"/>
</dbReference>
<dbReference type="InterPro" id="IPR002018">
    <property type="entry name" value="CarbesteraseB"/>
</dbReference>
<dbReference type="EMBL" id="NCKU01005748">
    <property type="protein sequence ID" value="RWS04203.1"/>
    <property type="molecule type" value="Genomic_DNA"/>
</dbReference>
<feature type="domain" description="Carboxylesterase type B" evidence="8">
    <location>
        <begin position="182"/>
        <end position="282"/>
    </location>
</feature>
<dbReference type="GO" id="GO:0005615">
    <property type="term" value="C:extracellular space"/>
    <property type="evidence" value="ECO:0007669"/>
    <property type="project" value="TreeGrafter"/>
</dbReference>
<name>A0A3S3RPV9_9ACAR</name>
<comment type="function">
    <text evidence="6">Rapidly hydrolyzes choline released into the synapse.</text>
</comment>
<comment type="similarity">
    <text evidence="1">Belongs to the type-B carboxylesterase/lipase family.</text>
</comment>
<feature type="domain" description="Carboxylesterase type B" evidence="8">
    <location>
        <begin position="4"/>
        <end position="150"/>
    </location>
</feature>
<dbReference type="InterPro" id="IPR000997">
    <property type="entry name" value="Cholinesterase"/>
</dbReference>
<dbReference type="GO" id="GO:0019695">
    <property type="term" value="P:choline metabolic process"/>
    <property type="evidence" value="ECO:0007669"/>
    <property type="project" value="TreeGrafter"/>
</dbReference>
<dbReference type="STRING" id="1965070.A0A3S3RPV9"/>
<dbReference type="Gene3D" id="3.40.50.1820">
    <property type="entry name" value="alpha/beta hydrolase"/>
    <property type="match status" value="2"/>
</dbReference>
<keyword evidence="5" id="KW-0325">Glycoprotein</keyword>
<accession>A0A3S3RPV9</accession>
<dbReference type="PRINTS" id="PR00878">
    <property type="entry name" value="CHOLNESTRASE"/>
</dbReference>
<evidence type="ECO:0000256" key="4">
    <source>
        <dbReference type="ARBA" id="ARBA00023157"/>
    </source>
</evidence>
<organism evidence="9 10">
    <name type="scientific">Dinothrombium tinctorium</name>
    <dbReference type="NCBI Taxonomy" id="1965070"/>
    <lineage>
        <taxon>Eukaryota</taxon>
        <taxon>Metazoa</taxon>
        <taxon>Ecdysozoa</taxon>
        <taxon>Arthropoda</taxon>
        <taxon>Chelicerata</taxon>
        <taxon>Arachnida</taxon>
        <taxon>Acari</taxon>
        <taxon>Acariformes</taxon>
        <taxon>Trombidiformes</taxon>
        <taxon>Prostigmata</taxon>
        <taxon>Anystina</taxon>
        <taxon>Parasitengona</taxon>
        <taxon>Trombidioidea</taxon>
        <taxon>Trombidiidae</taxon>
        <taxon>Dinothrombium</taxon>
    </lineage>
</organism>
<dbReference type="GO" id="GO:0005886">
    <property type="term" value="C:plasma membrane"/>
    <property type="evidence" value="ECO:0007669"/>
    <property type="project" value="TreeGrafter"/>
</dbReference>
<dbReference type="Proteomes" id="UP000285301">
    <property type="component" value="Unassembled WGS sequence"/>
</dbReference>
<keyword evidence="2" id="KW-0719">Serine esterase</keyword>
<dbReference type="GO" id="GO:0006581">
    <property type="term" value="P:acetylcholine catabolic process"/>
    <property type="evidence" value="ECO:0007669"/>
    <property type="project" value="TreeGrafter"/>
</dbReference>
<dbReference type="PANTHER" id="PTHR43918:SF12">
    <property type="entry name" value="ACETYLCHOLINESTERASE 1"/>
    <property type="match status" value="1"/>
</dbReference>